<accession>A0A1F6FIB2</accession>
<gene>
    <name evidence="3" type="ORF">A2392_02345</name>
</gene>
<evidence type="ECO:0000313" key="3">
    <source>
        <dbReference type="EMBL" id="OGG85590.1"/>
    </source>
</evidence>
<evidence type="ECO:0000259" key="1">
    <source>
        <dbReference type="Pfam" id="PF01471"/>
    </source>
</evidence>
<organism evidence="3 4">
    <name type="scientific">Candidatus Kaiserbacteria bacterium RIFOXYB1_FULL_46_14</name>
    <dbReference type="NCBI Taxonomy" id="1798531"/>
    <lineage>
        <taxon>Bacteria</taxon>
        <taxon>Candidatus Kaiseribacteriota</taxon>
    </lineage>
</organism>
<evidence type="ECO:0000313" key="4">
    <source>
        <dbReference type="Proteomes" id="UP000177395"/>
    </source>
</evidence>
<dbReference type="InterPro" id="IPR025240">
    <property type="entry name" value="DUF4189"/>
</dbReference>
<name>A0A1F6FIB2_9BACT</name>
<dbReference type="Proteomes" id="UP000177395">
    <property type="component" value="Unassembled WGS sequence"/>
</dbReference>
<comment type="caution">
    <text evidence="3">The sequence shown here is derived from an EMBL/GenBank/DDBJ whole genome shotgun (WGS) entry which is preliminary data.</text>
</comment>
<dbReference type="Pfam" id="PF13827">
    <property type="entry name" value="DUF4189"/>
    <property type="match status" value="1"/>
</dbReference>
<dbReference type="InterPro" id="IPR002477">
    <property type="entry name" value="Peptidoglycan-bd-like"/>
</dbReference>
<feature type="domain" description="Peptidoglycan binding-like" evidence="1">
    <location>
        <begin position="50"/>
        <end position="95"/>
    </location>
</feature>
<dbReference type="InterPro" id="IPR036365">
    <property type="entry name" value="PGBD-like_sf"/>
</dbReference>
<dbReference type="AlphaFoldDB" id="A0A1F6FIB2"/>
<dbReference type="InterPro" id="IPR036366">
    <property type="entry name" value="PGBDSf"/>
</dbReference>
<sequence length="236" mass="26297">MSIFVKVLVLAVFFLVALVISPKAKAEEDFDLFGMAARTGVFFLDRGTLDDVETVQEIFYNHGYDVVVDGNYGPKTEKAIRKLQSNTGQPETGILEYHQWLSLKAAALPKSWGALSASIDGKFGEAHNKSSRALAEQIAQRRCERYTKRGCIVISIADNGWSVARWCKKKNTTWIFMGASTVNYQTAHEELLRQAAGVDPEIAFGGKCFKQIEHNAKAGFLDDMEDWQLGGIEHED</sequence>
<feature type="domain" description="DUF4189" evidence="2">
    <location>
        <begin position="112"/>
        <end position="193"/>
    </location>
</feature>
<evidence type="ECO:0000259" key="2">
    <source>
        <dbReference type="Pfam" id="PF13827"/>
    </source>
</evidence>
<dbReference type="Pfam" id="PF01471">
    <property type="entry name" value="PG_binding_1"/>
    <property type="match status" value="1"/>
</dbReference>
<dbReference type="EMBL" id="MFMS01000006">
    <property type="protein sequence ID" value="OGG85590.1"/>
    <property type="molecule type" value="Genomic_DNA"/>
</dbReference>
<dbReference type="STRING" id="1798531.A2392_02345"/>
<reference evidence="3 4" key="1">
    <citation type="journal article" date="2016" name="Nat. Commun.">
        <title>Thousands of microbial genomes shed light on interconnected biogeochemical processes in an aquifer system.</title>
        <authorList>
            <person name="Anantharaman K."/>
            <person name="Brown C.T."/>
            <person name="Hug L.A."/>
            <person name="Sharon I."/>
            <person name="Castelle C.J."/>
            <person name="Probst A.J."/>
            <person name="Thomas B.C."/>
            <person name="Singh A."/>
            <person name="Wilkins M.J."/>
            <person name="Karaoz U."/>
            <person name="Brodie E.L."/>
            <person name="Williams K.H."/>
            <person name="Hubbard S.S."/>
            <person name="Banfield J.F."/>
        </authorList>
    </citation>
    <scope>NUCLEOTIDE SEQUENCE [LARGE SCALE GENOMIC DNA]</scope>
</reference>
<dbReference type="Gene3D" id="1.10.101.10">
    <property type="entry name" value="PGBD-like superfamily/PGBD"/>
    <property type="match status" value="1"/>
</dbReference>
<dbReference type="SUPFAM" id="SSF47090">
    <property type="entry name" value="PGBD-like"/>
    <property type="match status" value="1"/>
</dbReference>
<evidence type="ECO:0008006" key="5">
    <source>
        <dbReference type="Google" id="ProtNLM"/>
    </source>
</evidence>
<proteinExistence type="predicted"/>
<protein>
    <recommendedName>
        <fullName evidence="5">Peptidoglycan binding-like domain-containing protein</fullName>
    </recommendedName>
</protein>